<feature type="binding site" evidence="4">
    <location>
        <position position="259"/>
    </location>
    <ligand>
        <name>NAD(+)</name>
        <dbReference type="ChEBI" id="CHEBI:57540"/>
    </ligand>
</feature>
<dbReference type="PRINTS" id="PR00368">
    <property type="entry name" value="FADPNR"/>
</dbReference>
<keyword evidence="4" id="KW-0547">Nucleotide-binding</keyword>
<dbReference type="InterPro" id="IPR016156">
    <property type="entry name" value="FAD/NAD-linked_Rdtase_dimer_sf"/>
</dbReference>
<feature type="binding site" evidence="4">
    <location>
        <position position="299"/>
    </location>
    <ligand>
        <name>FAD</name>
        <dbReference type="ChEBI" id="CHEBI:57692"/>
    </ligand>
</feature>
<dbReference type="PIRSF" id="PIRSF000350">
    <property type="entry name" value="Mercury_reductase_MerA"/>
    <property type="match status" value="1"/>
</dbReference>
<dbReference type="PANTHER" id="PTHR43014:SF5">
    <property type="entry name" value="GLUTATHIONE REDUCTASE (NADPH)"/>
    <property type="match status" value="1"/>
</dbReference>
<keyword evidence="2" id="KW-0285">Flavoprotein</keyword>
<feature type="disulfide bond" description="Redox-active" evidence="5">
    <location>
        <begin position="41"/>
        <end position="46"/>
    </location>
</feature>
<dbReference type="Gene3D" id="3.50.50.60">
    <property type="entry name" value="FAD/NAD(P)-binding domain"/>
    <property type="match status" value="2"/>
</dbReference>
<dbReference type="STRING" id="1423774.FD31_GL002193"/>
<dbReference type="SUPFAM" id="SSF51905">
    <property type="entry name" value="FAD/NAD(P)-binding domain"/>
    <property type="match status" value="1"/>
</dbReference>
<evidence type="ECO:0000256" key="1">
    <source>
        <dbReference type="ARBA" id="ARBA00007532"/>
    </source>
</evidence>
<dbReference type="InterPro" id="IPR036188">
    <property type="entry name" value="FAD/NAD-bd_sf"/>
</dbReference>
<protein>
    <submittedName>
        <fullName evidence="8">Glutathione reductase</fullName>
    </submittedName>
</protein>
<feature type="binding site" evidence="4">
    <location>
        <position position="50"/>
    </location>
    <ligand>
        <name>FAD</name>
        <dbReference type="ChEBI" id="CHEBI:57692"/>
    </ligand>
</feature>
<dbReference type="GO" id="GO:0016491">
    <property type="term" value="F:oxidoreductase activity"/>
    <property type="evidence" value="ECO:0007669"/>
    <property type="project" value="InterPro"/>
</dbReference>
<comment type="similarity">
    <text evidence="1">Belongs to the class-I pyridine nucleotide-disulfide oxidoreductase family.</text>
</comment>
<feature type="binding site" evidence="4">
    <location>
        <begin position="172"/>
        <end position="179"/>
    </location>
    <ligand>
        <name>NAD(+)</name>
        <dbReference type="ChEBI" id="CHEBI:57540"/>
    </ligand>
</feature>
<dbReference type="Proteomes" id="UP000051302">
    <property type="component" value="Unassembled WGS sequence"/>
</dbReference>
<evidence type="ECO:0000256" key="2">
    <source>
        <dbReference type="ARBA" id="ARBA00022630"/>
    </source>
</evidence>
<evidence type="ECO:0000259" key="7">
    <source>
        <dbReference type="Pfam" id="PF07992"/>
    </source>
</evidence>
<dbReference type="InterPro" id="IPR004099">
    <property type="entry name" value="Pyr_nucl-diS_OxRdtase_dimer"/>
</dbReference>
<organism evidence="8 9">
    <name type="scientific">Companilactobacillus nantensis DSM 16982</name>
    <dbReference type="NCBI Taxonomy" id="1423774"/>
    <lineage>
        <taxon>Bacteria</taxon>
        <taxon>Bacillati</taxon>
        <taxon>Bacillota</taxon>
        <taxon>Bacilli</taxon>
        <taxon>Lactobacillales</taxon>
        <taxon>Lactobacillaceae</taxon>
        <taxon>Companilactobacillus</taxon>
    </lineage>
</organism>
<evidence type="ECO:0000256" key="3">
    <source>
        <dbReference type="ARBA" id="ARBA00022827"/>
    </source>
</evidence>
<dbReference type="Gene3D" id="3.30.390.30">
    <property type="match status" value="1"/>
</dbReference>
<dbReference type="Pfam" id="PF02852">
    <property type="entry name" value="Pyr_redox_dim"/>
    <property type="match status" value="1"/>
</dbReference>
<dbReference type="AlphaFoldDB" id="A0A0R1WQL0"/>
<name>A0A0R1WQL0_9LACO</name>
<dbReference type="PANTHER" id="PTHR43014">
    <property type="entry name" value="MERCURIC REDUCTASE"/>
    <property type="match status" value="1"/>
</dbReference>
<evidence type="ECO:0000256" key="4">
    <source>
        <dbReference type="PIRSR" id="PIRSR000350-3"/>
    </source>
</evidence>
<dbReference type="Pfam" id="PF07992">
    <property type="entry name" value="Pyr_redox_2"/>
    <property type="match status" value="1"/>
</dbReference>
<keyword evidence="9" id="KW-1185">Reference proteome</keyword>
<accession>A0A0R1WQL0</accession>
<proteinExistence type="inferred from homology"/>
<dbReference type="PRINTS" id="PR00411">
    <property type="entry name" value="PNDRDTASEI"/>
</dbReference>
<evidence type="ECO:0000259" key="6">
    <source>
        <dbReference type="Pfam" id="PF02852"/>
    </source>
</evidence>
<comment type="cofactor">
    <cofactor evidence="4">
        <name>FAD</name>
        <dbReference type="ChEBI" id="CHEBI:57692"/>
    </cofactor>
    <text evidence="4">Binds 1 FAD per subunit.</text>
</comment>
<dbReference type="PATRIC" id="fig|1423774.3.peg.2273"/>
<feature type="domain" description="Pyridine nucleotide-disulphide oxidoreductase dimerisation" evidence="6">
    <location>
        <begin position="336"/>
        <end position="430"/>
    </location>
</feature>
<comment type="caution">
    <text evidence="8">The sequence shown here is derived from an EMBL/GenBank/DDBJ whole genome shotgun (WGS) entry which is preliminary data.</text>
</comment>
<keyword evidence="4" id="KW-0520">NAD</keyword>
<evidence type="ECO:0000313" key="8">
    <source>
        <dbReference type="EMBL" id="KRM18025.1"/>
    </source>
</evidence>
<evidence type="ECO:0000313" key="9">
    <source>
        <dbReference type="Proteomes" id="UP000051302"/>
    </source>
</evidence>
<dbReference type="EMBL" id="AZFV01000005">
    <property type="protein sequence ID" value="KRM18025.1"/>
    <property type="molecule type" value="Genomic_DNA"/>
</dbReference>
<gene>
    <name evidence="8" type="ORF">FD31_GL002193</name>
</gene>
<sequence>MEKFDTIIIGAGPAGLAAAHNLKGNGQKVAIVENNLWGGTCPNRGCDPKKVLLSGVEARDRVAQLQGKGFDDVPYVNWKELEAFKETFTDPVSAGSRNGIVKAGITAVDGQPKFVSANEIVVNGQDHYQTDKFIIATGQRPSYLNIPGKQHLLSSTDFLSLKKMPEDITIIGAGYIAFELATIANATGAKVHIIHHNDHPLKEFNESYALELVKQLEAKGVDFNFNIDTQAIEQQADGQYLIKADNFELTTDLIIGATGRIANADFLDLEKAGVEYTRHGVKVNSKLQSTNENIYAIGDVVATKQPKLTPVGGFEANYVTDLLTGKTDQDLELPLIPTVVYGSPKLAKVGAQEGAKVVDQEVTSWFTYSHTNDPKAKIRIVLNDKSEITGATLLSNNADSLINLLTMAIKRQMTHADVIKEIMAYPTAASDLEYLF</sequence>
<dbReference type="RefSeq" id="WP_057891374.1">
    <property type="nucleotide sequence ID" value="NZ_AZFV01000005.1"/>
</dbReference>
<dbReference type="GO" id="GO:0000166">
    <property type="term" value="F:nucleotide binding"/>
    <property type="evidence" value="ECO:0007669"/>
    <property type="project" value="UniProtKB-KW"/>
</dbReference>
<reference evidence="8 9" key="1">
    <citation type="journal article" date="2015" name="Genome Announc.">
        <title>Expanding the biotechnology potential of lactobacilli through comparative genomics of 213 strains and associated genera.</title>
        <authorList>
            <person name="Sun Z."/>
            <person name="Harris H.M."/>
            <person name="McCann A."/>
            <person name="Guo C."/>
            <person name="Argimon S."/>
            <person name="Zhang W."/>
            <person name="Yang X."/>
            <person name="Jeffery I.B."/>
            <person name="Cooney J.C."/>
            <person name="Kagawa T.F."/>
            <person name="Liu W."/>
            <person name="Song Y."/>
            <person name="Salvetti E."/>
            <person name="Wrobel A."/>
            <person name="Rasinkangas P."/>
            <person name="Parkhill J."/>
            <person name="Rea M.C."/>
            <person name="O'Sullivan O."/>
            <person name="Ritari J."/>
            <person name="Douillard F.P."/>
            <person name="Paul Ross R."/>
            <person name="Yang R."/>
            <person name="Briner A.E."/>
            <person name="Felis G.E."/>
            <person name="de Vos W.M."/>
            <person name="Barrangou R."/>
            <person name="Klaenhammer T.R."/>
            <person name="Caufield P.W."/>
            <person name="Cui Y."/>
            <person name="Zhang H."/>
            <person name="O'Toole P.W."/>
        </authorList>
    </citation>
    <scope>NUCLEOTIDE SEQUENCE [LARGE SCALE GENOMIC DNA]</scope>
    <source>
        <strain evidence="8 9">DSM 16982</strain>
    </source>
</reference>
<keyword evidence="3 4" id="KW-0274">FAD</keyword>
<dbReference type="InterPro" id="IPR023753">
    <property type="entry name" value="FAD/NAD-binding_dom"/>
</dbReference>
<evidence type="ECO:0000256" key="5">
    <source>
        <dbReference type="PIRSR" id="PIRSR000350-4"/>
    </source>
</evidence>
<feature type="domain" description="FAD/NAD(P)-binding" evidence="7">
    <location>
        <begin position="4"/>
        <end position="312"/>
    </location>
</feature>
<dbReference type="InterPro" id="IPR001100">
    <property type="entry name" value="Pyr_nuc-diS_OxRdtase"/>
</dbReference>
<dbReference type="SUPFAM" id="SSF55424">
    <property type="entry name" value="FAD/NAD-linked reductases, dimerisation (C-terminal) domain"/>
    <property type="match status" value="1"/>
</dbReference>